<keyword evidence="3" id="KW-1185">Reference proteome</keyword>
<dbReference type="EMBL" id="CAJVQB010158344">
    <property type="protein sequence ID" value="CAG8856293.1"/>
    <property type="molecule type" value="Genomic_DNA"/>
</dbReference>
<protein>
    <submittedName>
        <fullName evidence="2">39236_t:CDS:1</fullName>
    </submittedName>
</protein>
<dbReference type="Proteomes" id="UP000789901">
    <property type="component" value="Unassembled WGS sequence"/>
</dbReference>
<evidence type="ECO:0000313" key="2">
    <source>
        <dbReference type="EMBL" id="CAG8856293.1"/>
    </source>
</evidence>
<sequence>NERIKAEKFVLEQENERIRAENLFLKQKNKQIRNEMNNNIIALQKQIDQAKEELKTNHKKNVTTICCFRQQFKEELQKEKTRLQTNHQNRFNEYFQFYDEYFQNLTLQSMAEIRQLKAKIEKKNKYLRVSTKFLNIKIQDCIYLEE</sequence>
<feature type="coiled-coil region" evidence="1">
    <location>
        <begin position="1"/>
        <end position="93"/>
    </location>
</feature>
<feature type="non-terminal residue" evidence="2">
    <location>
        <position position="146"/>
    </location>
</feature>
<comment type="caution">
    <text evidence="2">The sequence shown here is derived from an EMBL/GenBank/DDBJ whole genome shotgun (WGS) entry which is preliminary data.</text>
</comment>
<evidence type="ECO:0000313" key="3">
    <source>
        <dbReference type="Proteomes" id="UP000789901"/>
    </source>
</evidence>
<name>A0ABN7XLV2_GIGMA</name>
<evidence type="ECO:0000256" key="1">
    <source>
        <dbReference type="SAM" id="Coils"/>
    </source>
</evidence>
<proteinExistence type="predicted"/>
<feature type="non-terminal residue" evidence="2">
    <location>
        <position position="1"/>
    </location>
</feature>
<reference evidence="2 3" key="1">
    <citation type="submission" date="2021-06" db="EMBL/GenBank/DDBJ databases">
        <authorList>
            <person name="Kallberg Y."/>
            <person name="Tangrot J."/>
            <person name="Rosling A."/>
        </authorList>
    </citation>
    <scope>NUCLEOTIDE SEQUENCE [LARGE SCALE GENOMIC DNA]</scope>
    <source>
        <strain evidence="2 3">120-4 pot B 10/14</strain>
    </source>
</reference>
<keyword evidence="1" id="KW-0175">Coiled coil</keyword>
<gene>
    <name evidence="2" type="ORF">GMARGA_LOCUS45114</name>
</gene>
<accession>A0ABN7XLV2</accession>
<organism evidence="2 3">
    <name type="scientific">Gigaspora margarita</name>
    <dbReference type="NCBI Taxonomy" id="4874"/>
    <lineage>
        <taxon>Eukaryota</taxon>
        <taxon>Fungi</taxon>
        <taxon>Fungi incertae sedis</taxon>
        <taxon>Mucoromycota</taxon>
        <taxon>Glomeromycotina</taxon>
        <taxon>Glomeromycetes</taxon>
        <taxon>Diversisporales</taxon>
        <taxon>Gigasporaceae</taxon>
        <taxon>Gigaspora</taxon>
    </lineage>
</organism>